<reference evidence="4 5" key="1">
    <citation type="submission" date="2020-08" db="EMBL/GenBank/DDBJ databases">
        <title>Genomic Encyclopedia of Type Strains, Phase IV (KMG-IV): sequencing the most valuable type-strain genomes for metagenomic binning, comparative biology and taxonomic classification.</title>
        <authorList>
            <person name="Goeker M."/>
        </authorList>
    </citation>
    <scope>NUCLEOTIDE SEQUENCE [LARGE SCALE GENOMIC DNA]</scope>
    <source>
        <strain evidence="4 5">DSM 11590</strain>
    </source>
</reference>
<dbReference type="PANTHER" id="PTHR43208">
    <property type="entry name" value="ABC TRANSPORTER SUBSTRATE-BINDING PROTEIN"/>
    <property type="match status" value="1"/>
</dbReference>
<dbReference type="Gene3D" id="3.40.50.2300">
    <property type="match status" value="2"/>
</dbReference>
<evidence type="ECO:0000256" key="1">
    <source>
        <dbReference type="ARBA" id="ARBA00022729"/>
    </source>
</evidence>
<keyword evidence="5" id="KW-1185">Reference proteome</keyword>
<evidence type="ECO:0000313" key="4">
    <source>
        <dbReference type="EMBL" id="MBB6211888.1"/>
    </source>
</evidence>
<dbReference type="RefSeq" id="WP_184265047.1">
    <property type="nucleotide sequence ID" value="NZ_JACIIX010000014.1"/>
</dbReference>
<protein>
    <submittedName>
        <fullName evidence="4">Simple sugar transport system substrate-binding protein</fullName>
    </submittedName>
</protein>
<evidence type="ECO:0000256" key="2">
    <source>
        <dbReference type="SAM" id="SignalP"/>
    </source>
</evidence>
<evidence type="ECO:0000259" key="3">
    <source>
        <dbReference type="Pfam" id="PF02608"/>
    </source>
</evidence>
<gene>
    <name evidence="4" type="ORF">FHS48_003332</name>
</gene>
<feature type="signal peptide" evidence="2">
    <location>
        <begin position="1"/>
        <end position="28"/>
    </location>
</feature>
<dbReference type="AlphaFoldDB" id="A0A7W9ZJ00"/>
<keyword evidence="4" id="KW-0813">Transport</keyword>
<dbReference type="SUPFAM" id="SSF53822">
    <property type="entry name" value="Periplasmic binding protein-like I"/>
    <property type="match status" value="1"/>
</dbReference>
<organism evidence="4 5">
    <name type="scientific">Novispirillum itersonii</name>
    <name type="common">Aquaspirillum itersonii</name>
    <dbReference type="NCBI Taxonomy" id="189"/>
    <lineage>
        <taxon>Bacteria</taxon>
        <taxon>Pseudomonadati</taxon>
        <taxon>Pseudomonadota</taxon>
        <taxon>Alphaproteobacteria</taxon>
        <taxon>Rhodospirillales</taxon>
        <taxon>Novispirillaceae</taxon>
        <taxon>Novispirillum</taxon>
    </lineage>
</organism>
<name>A0A7W9ZJ00_NOVIT</name>
<comment type="caution">
    <text evidence="4">The sequence shown here is derived from an EMBL/GenBank/DDBJ whole genome shotgun (WGS) entry which is preliminary data.</text>
</comment>
<dbReference type="CDD" id="cd19963">
    <property type="entry name" value="PBP1_BMP-like"/>
    <property type="match status" value="1"/>
</dbReference>
<dbReference type="GO" id="GO:0005886">
    <property type="term" value="C:plasma membrane"/>
    <property type="evidence" value="ECO:0007669"/>
    <property type="project" value="InterPro"/>
</dbReference>
<dbReference type="InterPro" id="IPR028082">
    <property type="entry name" value="Peripla_BP_I"/>
</dbReference>
<dbReference type="InterPro" id="IPR052910">
    <property type="entry name" value="ABC-Purine-Binding"/>
</dbReference>
<feature type="chain" id="PRO_5030937835" evidence="2">
    <location>
        <begin position="29"/>
        <end position="362"/>
    </location>
</feature>
<dbReference type="InterPro" id="IPR003760">
    <property type="entry name" value="PnrA-like"/>
</dbReference>
<dbReference type="EMBL" id="JACIIX010000014">
    <property type="protein sequence ID" value="MBB6211888.1"/>
    <property type="molecule type" value="Genomic_DNA"/>
</dbReference>
<sequence length="362" mass="38769">MGMFKGTRLAAVAAVLAGLLGGAATAQAADPLKVGFVYVGPVGDLGWSYQHDVGRKALEAHFGDKIKTAYVEDVAEGADAERVIAQFGQQGYDLVFTTSFGFMNPTLKVAKKFPKTKFEHATGYKTADNLGIYDARFHEGRAVIGTIAGHMTKTNVIGYIGSFPIPEVVRGINAVTLAARKVNPNVQVKVIWVNSWYDPGKEREAAETLIAQGADIITQHTDSPAAVQVAEEKGVWAFGQASDMAKFGPKRLLTSIIDDWSGYYISRVQAVMDGKWKAETTWGGFKAGMVKLGALNPAIPADVQKAAMDVKTGIEGGTLDPFAGPIKDQDGKERVKAGAALTDKDLLSMDWYVEGVQGKLPK</sequence>
<dbReference type="PANTHER" id="PTHR43208:SF1">
    <property type="entry name" value="ABC TRANSPORTER SUBSTRATE-BINDING PROTEIN"/>
    <property type="match status" value="1"/>
</dbReference>
<proteinExistence type="predicted"/>
<accession>A0A7W9ZJ00</accession>
<dbReference type="Pfam" id="PF02608">
    <property type="entry name" value="Bmp"/>
    <property type="match status" value="1"/>
</dbReference>
<dbReference type="Proteomes" id="UP000544872">
    <property type="component" value="Unassembled WGS sequence"/>
</dbReference>
<keyword evidence="4" id="KW-0762">Sugar transport</keyword>
<evidence type="ECO:0000313" key="5">
    <source>
        <dbReference type="Proteomes" id="UP000544872"/>
    </source>
</evidence>
<keyword evidence="1 2" id="KW-0732">Signal</keyword>
<feature type="domain" description="ABC transporter substrate-binding protein PnrA-like" evidence="3">
    <location>
        <begin position="33"/>
        <end position="305"/>
    </location>
</feature>